<comment type="caution">
    <text evidence="16">The sequence shown here is derived from an EMBL/GenBank/DDBJ whole genome shotgun (WGS) entry which is preliminary data.</text>
</comment>
<dbReference type="AlphaFoldDB" id="A0A1V9YYU9"/>
<dbReference type="GO" id="GO:0003723">
    <property type="term" value="F:RNA binding"/>
    <property type="evidence" value="ECO:0007669"/>
    <property type="project" value="UniProtKB-KW"/>
</dbReference>
<dbReference type="PANTHER" id="PTHR23355">
    <property type="entry name" value="RIBONUCLEASE"/>
    <property type="match status" value="1"/>
</dbReference>
<proteinExistence type="inferred from homology"/>
<dbReference type="Gene3D" id="2.40.50.140">
    <property type="entry name" value="Nucleic acid-binding proteins"/>
    <property type="match status" value="1"/>
</dbReference>
<keyword evidence="5" id="KW-0698">rRNA processing</keyword>
<sequence length="1217" mass="131693">MASGADVFLERRFLEKSRRKKPGNVKAVETYLRDDVHCALSPCRTCQRAGLAPPRAVVRASAPYILVPDATALATYLDLLEMENFNATQVLLLQTVLDRALDLASSREVGRMEAWLDETSDKSQLLTVGYFPNRHFRGTFVPTHVQAADGHLEQESFADRDHRAFVRALLWYTQHSISASFVVLSDDTAVATALAAAPRTRVLSCTAYIAAHARDPSPLVALANELARSFATRAAKGSDGSSYKDLNTLSASEYDTGRLAVSAHHPLEAFVKTRSGTSIFVYGRDAMNRAVHGDLVAVQLLPETDWLVPESKSTLVHVVTDDHKGVVPAGGAGVPTGRVINVLERSSRLIVATILSTTVDAGDDYVLAVPMDLRYPKVRLRTLNATELVDHRLTVAIDAWPLDSFYPAGHYVQVLGPVGDLETEVAALLVQHATHAARFSERALACLPDVGDVDWDAVAICDTSRRPRVPLTREWCMPAAEIAARRDLRASHRVFSVDPPGCQDIDDAMSVRRLPNGHWELGVHIADVGYFVAADSALDRDARHRATTVYLVDRRFDMLPVLLSGDLCSLHGQTDRFAFSVFWELDDALEIVPGRTTFAKTVVHSAAAMTYGQADRLLRGLSADDPQEPPVQAEGTAGRPVAPELQAALREDLEVIRAIGRKLYARRAATGAVDLTQGSELKFTQSDERDWSIKLKEALEIHGTIAELMILANATVAERLVRCFPETALLRRHVSPTGDRFDALLALAAAKKLPLDTTSNMTLQASLEAVAATVDADTLALLKSMATRAMSEAEYICASAATGGVSHYGLGLTYYTHFTSPIRRYADVVVHRQLLETLAPPQAASKSPVPASKPVRALPASLTPSVLATGYVAPTPLLPPTEAPATSAVVQASTVVTAFPAHELVPQSEHMNVQNRNAKNVARACEELFLALYFQSHSTTVTAVVTAVKQNGLLVFVPQFDVRGPVYLKDRDGAVHVHATMVPPAAGVAARPARPGFDAALRELPGATLQLEEEASLRVLWRGACVASFAPLMEIQVRVACDAATASARLPQLRLSLAGDRPVATPPSDVVQDAVAALHSSTTTATVATDADTVARQLQALAMGRPSLYAALPKASETTIAPTAKATAVVRDKKAPGRVVFGRFEPPVPKKFNKLLTAHYEGRSAELEAAMTIERGAIVDVTASSAKRYEQDALRRVEKLMAEKRHDRINSRRKANQ</sequence>
<evidence type="ECO:0000313" key="16">
    <source>
        <dbReference type="EMBL" id="OQR90833.1"/>
    </source>
</evidence>
<dbReference type="PANTHER" id="PTHR23355:SF30">
    <property type="entry name" value="DIS3-LIKE EXONUCLEASE 1"/>
    <property type="match status" value="1"/>
</dbReference>
<comment type="subcellular location">
    <subcellularLocation>
        <location evidence="2">Nucleus</location>
    </subcellularLocation>
</comment>
<evidence type="ECO:0000256" key="1">
    <source>
        <dbReference type="ARBA" id="ARBA00001946"/>
    </source>
</evidence>
<keyword evidence="8" id="KW-0271">Exosome</keyword>
<dbReference type="InterPro" id="IPR022966">
    <property type="entry name" value="RNase_II/R_CS"/>
</dbReference>
<dbReference type="FunFam" id="2.40.50.700:FF:000001">
    <property type="entry name" value="Exosome complex exonuclease exoribonuclease (Rrp44)"/>
    <property type="match status" value="1"/>
</dbReference>
<dbReference type="Pfam" id="PF17849">
    <property type="entry name" value="OB_Dis3"/>
    <property type="match status" value="1"/>
</dbReference>
<name>A0A1V9YYU9_ACHHY</name>
<evidence type="ECO:0000256" key="2">
    <source>
        <dbReference type="ARBA" id="ARBA00004123"/>
    </source>
</evidence>
<dbReference type="InterPro" id="IPR001900">
    <property type="entry name" value="RNase_II/R"/>
</dbReference>
<dbReference type="SUPFAM" id="SSF50249">
    <property type="entry name" value="Nucleic acid-binding proteins"/>
    <property type="match status" value="2"/>
</dbReference>
<comment type="similarity">
    <text evidence="3 14">Belongs to the RNR ribonuclease family.</text>
</comment>
<keyword evidence="12" id="KW-0539">Nucleus</keyword>
<protein>
    <recommendedName>
        <fullName evidence="4">DIS3-like exonuclease 1</fullName>
    </recommendedName>
    <alternativeName>
        <fullName evidence="13">Ribosomal RNA-processing protein 44</fullName>
    </alternativeName>
</protein>
<dbReference type="InterPro" id="IPR041505">
    <property type="entry name" value="Dis3_CSD2"/>
</dbReference>
<dbReference type="GO" id="GO:0000176">
    <property type="term" value="C:nuclear exosome (RNase complex)"/>
    <property type="evidence" value="ECO:0007669"/>
    <property type="project" value="UniProtKB-ARBA"/>
</dbReference>
<evidence type="ECO:0000256" key="6">
    <source>
        <dbReference type="ARBA" id="ARBA00022722"/>
    </source>
</evidence>
<evidence type="ECO:0000256" key="10">
    <source>
        <dbReference type="ARBA" id="ARBA00022842"/>
    </source>
</evidence>
<dbReference type="Gene3D" id="3.40.50.1010">
    <property type="entry name" value="5'-nuclease"/>
    <property type="match status" value="1"/>
</dbReference>
<dbReference type="Proteomes" id="UP000243579">
    <property type="component" value="Unassembled WGS sequence"/>
</dbReference>
<accession>A0A1V9YYU9</accession>
<dbReference type="GO" id="GO:0000175">
    <property type="term" value="F:3'-5'-RNA exonuclease activity"/>
    <property type="evidence" value="ECO:0007669"/>
    <property type="project" value="TreeGrafter"/>
</dbReference>
<evidence type="ECO:0000256" key="7">
    <source>
        <dbReference type="ARBA" id="ARBA00022801"/>
    </source>
</evidence>
<dbReference type="Gene3D" id="2.40.50.700">
    <property type="match status" value="1"/>
</dbReference>
<keyword evidence="6" id="KW-0540">Nuclease</keyword>
<organism evidence="16 17">
    <name type="scientific">Achlya hypogyna</name>
    <name type="common">Oomycete</name>
    <name type="synonym">Protoachlya hypogyna</name>
    <dbReference type="NCBI Taxonomy" id="1202772"/>
    <lineage>
        <taxon>Eukaryota</taxon>
        <taxon>Sar</taxon>
        <taxon>Stramenopiles</taxon>
        <taxon>Oomycota</taxon>
        <taxon>Saprolegniomycetes</taxon>
        <taxon>Saprolegniales</taxon>
        <taxon>Achlyaceae</taxon>
        <taxon>Achlya</taxon>
    </lineage>
</organism>
<dbReference type="STRING" id="1202772.A0A1V9YYU9"/>
<dbReference type="Gene3D" id="2.40.50.690">
    <property type="match status" value="1"/>
</dbReference>
<dbReference type="SMART" id="SM00955">
    <property type="entry name" value="RNB"/>
    <property type="match status" value="1"/>
</dbReference>
<dbReference type="GO" id="GO:0000956">
    <property type="term" value="P:nuclear-transcribed mRNA catabolic process"/>
    <property type="evidence" value="ECO:0007669"/>
    <property type="project" value="UniProtKB-ARBA"/>
</dbReference>
<dbReference type="PROSITE" id="PS01175">
    <property type="entry name" value="RIBONUCLEASE_II"/>
    <property type="match status" value="1"/>
</dbReference>
<keyword evidence="17" id="KW-1185">Reference proteome</keyword>
<keyword evidence="11" id="KW-0694">RNA-binding</keyword>
<comment type="cofactor">
    <cofactor evidence="1">
        <name>Mg(2+)</name>
        <dbReference type="ChEBI" id="CHEBI:18420"/>
    </cofactor>
</comment>
<reference evidence="16 17" key="1">
    <citation type="journal article" date="2014" name="Genome Biol. Evol.">
        <title>The secreted proteins of Achlya hypogyna and Thraustotheca clavata identify the ancestral oomycete secretome and reveal gene acquisitions by horizontal gene transfer.</title>
        <authorList>
            <person name="Misner I."/>
            <person name="Blouin N."/>
            <person name="Leonard G."/>
            <person name="Richards T.A."/>
            <person name="Lane C.E."/>
        </authorList>
    </citation>
    <scope>NUCLEOTIDE SEQUENCE [LARGE SCALE GENOMIC DNA]</scope>
    <source>
        <strain evidence="16 17">ATCC 48635</strain>
    </source>
</reference>
<evidence type="ECO:0000256" key="8">
    <source>
        <dbReference type="ARBA" id="ARBA00022835"/>
    </source>
</evidence>
<keyword evidence="7" id="KW-0378">Hydrolase</keyword>
<evidence type="ECO:0000256" key="12">
    <source>
        <dbReference type="ARBA" id="ARBA00023242"/>
    </source>
</evidence>
<dbReference type="InterPro" id="IPR012340">
    <property type="entry name" value="NA-bd_OB-fold"/>
</dbReference>
<evidence type="ECO:0000313" key="17">
    <source>
        <dbReference type="Proteomes" id="UP000243579"/>
    </source>
</evidence>
<evidence type="ECO:0000256" key="4">
    <source>
        <dbReference type="ARBA" id="ARBA00016366"/>
    </source>
</evidence>
<evidence type="ECO:0000256" key="9">
    <source>
        <dbReference type="ARBA" id="ARBA00022839"/>
    </source>
</evidence>
<dbReference type="OrthoDB" id="372421at2759"/>
<dbReference type="Pfam" id="PF00773">
    <property type="entry name" value="RNB"/>
    <property type="match status" value="1"/>
</dbReference>
<evidence type="ECO:0000256" key="13">
    <source>
        <dbReference type="ARBA" id="ARBA00077930"/>
    </source>
</evidence>
<dbReference type="GO" id="GO:0006364">
    <property type="term" value="P:rRNA processing"/>
    <property type="evidence" value="ECO:0007669"/>
    <property type="project" value="UniProtKB-KW"/>
</dbReference>
<dbReference type="InterPro" id="IPR050180">
    <property type="entry name" value="RNR_Ribonuclease"/>
</dbReference>
<feature type="domain" description="RNB" evidence="15">
    <location>
        <begin position="485"/>
        <end position="840"/>
    </location>
</feature>
<evidence type="ECO:0000256" key="11">
    <source>
        <dbReference type="ARBA" id="ARBA00022884"/>
    </source>
</evidence>
<dbReference type="EMBL" id="JNBR01000578">
    <property type="protein sequence ID" value="OQR90833.1"/>
    <property type="molecule type" value="Genomic_DNA"/>
</dbReference>
<evidence type="ECO:0000259" key="15">
    <source>
        <dbReference type="SMART" id="SM00955"/>
    </source>
</evidence>
<keyword evidence="10" id="KW-0460">Magnesium</keyword>
<evidence type="ECO:0000256" key="3">
    <source>
        <dbReference type="ARBA" id="ARBA00005785"/>
    </source>
</evidence>
<keyword evidence="9 16" id="KW-0269">Exonuclease</keyword>
<evidence type="ECO:0000256" key="5">
    <source>
        <dbReference type="ARBA" id="ARBA00022552"/>
    </source>
</evidence>
<evidence type="ECO:0000256" key="14">
    <source>
        <dbReference type="RuleBase" id="RU003901"/>
    </source>
</evidence>
<gene>
    <name evidence="16" type="ORF">ACHHYP_05200</name>
</gene>